<dbReference type="GO" id="GO:0016829">
    <property type="term" value="F:lyase activity"/>
    <property type="evidence" value="ECO:0007669"/>
    <property type="project" value="UniProtKB-KW"/>
</dbReference>
<evidence type="ECO:0000256" key="4">
    <source>
        <dbReference type="ARBA" id="ARBA00023239"/>
    </source>
</evidence>
<dbReference type="EMBL" id="JAEQNE010000001">
    <property type="protein sequence ID" value="MBL0390491.1"/>
    <property type="molecule type" value="Genomic_DNA"/>
</dbReference>
<dbReference type="Gene3D" id="1.50.10.100">
    <property type="entry name" value="Chondroitin AC/alginate lyase"/>
    <property type="match status" value="1"/>
</dbReference>
<protein>
    <submittedName>
        <fullName evidence="7">Alginate lyase family protein</fullName>
    </submittedName>
</protein>
<dbReference type="GO" id="GO:0042597">
    <property type="term" value="C:periplasmic space"/>
    <property type="evidence" value="ECO:0007669"/>
    <property type="project" value="UniProtKB-SubCell"/>
</dbReference>
<keyword evidence="8" id="KW-1185">Reference proteome</keyword>
<keyword evidence="3" id="KW-0574">Periplasm</keyword>
<feature type="domain" description="Heparinase II/III-like C-terminal" evidence="5">
    <location>
        <begin position="333"/>
        <end position="581"/>
    </location>
</feature>
<accession>A0A936YYJ9</accession>
<proteinExistence type="predicted"/>
<keyword evidence="2" id="KW-0732">Signal</keyword>
<dbReference type="InterPro" id="IPR031680">
    <property type="entry name" value="Hepar_II_III_N"/>
</dbReference>
<dbReference type="InterPro" id="IPR008929">
    <property type="entry name" value="Chondroitin_lyas"/>
</dbReference>
<evidence type="ECO:0000259" key="5">
    <source>
        <dbReference type="Pfam" id="PF07940"/>
    </source>
</evidence>
<evidence type="ECO:0000256" key="3">
    <source>
        <dbReference type="ARBA" id="ARBA00022764"/>
    </source>
</evidence>
<feature type="domain" description="Heparin-sulfate lyase N-terminal" evidence="6">
    <location>
        <begin position="62"/>
        <end position="301"/>
    </location>
</feature>
<dbReference type="SUPFAM" id="SSF48230">
    <property type="entry name" value="Chondroitin AC/alginate lyase"/>
    <property type="match status" value="1"/>
</dbReference>
<dbReference type="PANTHER" id="PTHR39210:SF1">
    <property type="entry name" value="HEPARIN-SULFATE LYASE"/>
    <property type="match status" value="1"/>
</dbReference>
<evidence type="ECO:0000256" key="1">
    <source>
        <dbReference type="ARBA" id="ARBA00004418"/>
    </source>
</evidence>
<keyword evidence="4 7" id="KW-0456">Lyase</keyword>
<dbReference type="Pfam" id="PF16889">
    <property type="entry name" value="Hepar_II_III_N"/>
    <property type="match status" value="1"/>
</dbReference>
<evidence type="ECO:0000313" key="7">
    <source>
        <dbReference type="EMBL" id="MBL0390491.1"/>
    </source>
</evidence>
<organism evidence="7 8">
    <name type="scientific">Ramlibacter monticola</name>
    <dbReference type="NCBI Taxonomy" id="1926872"/>
    <lineage>
        <taxon>Bacteria</taxon>
        <taxon>Pseudomonadati</taxon>
        <taxon>Pseudomonadota</taxon>
        <taxon>Betaproteobacteria</taxon>
        <taxon>Burkholderiales</taxon>
        <taxon>Comamonadaceae</taxon>
        <taxon>Ramlibacter</taxon>
    </lineage>
</organism>
<dbReference type="AlphaFoldDB" id="A0A936YYJ9"/>
<dbReference type="PANTHER" id="PTHR39210">
    <property type="entry name" value="HEPARIN-SULFATE LYASE"/>
    <property type="match status" value="1"/>
</dbReference>
<name>A0A936YYJ9_9BURK</name>
<gene>
    <name evidence="7" type="ORF">JJ685_04985</name>
</gene>
<dbReference type="Gene3D" id="2.70.98.70">
    <property type="match status" value="1"/>
</dbReference>
<evidence type="ECO:0000256" key="2">
    <source>
        <dbReference type="ARBA" id="ARBA00022729"/>
    </source>
</evidence>
<dbReference type="Proteomes" id="UP000599109">
    <property type="component" value="Unassembled WGS sequence"/>
</dbReference>
<dbReference type="RefSeq" id="WP_201673091.1">
    <property type="nucleotide sequence ID" value="NZ_JAEQNE010000001.1"/>
</dbReference>
<reference evidence="7 8" key="1">
    <citation type="journal article" date="2017" name="Int. J. Syst. Evol. Microbiol.">
        <title>Ramlibacter monticola sp. nov., isolated from forest soil.</title>
        <authorList>
            <person name="Chaudhary D.K."/>
            <person name="Kim J."/>
        </authorList>
    </citation>
    <scope>NUCLEOTIDE SEQUENCE [LARGE SCALE GENOMIC DNA]</scope>
    <source>
        <strain evidence="7 8">KACC 19175</strain>
    </source>
</reference>
<evidence type="ECO:0000313" key="8">
    <source>
        <dbReference type="Proteomes" id="UP000599109"/>
    </source>
</evidence>
<comment type="caution">
    <text evidence="7">The sequence shown here is derived from an EMBL/GenBank/DDBJ whole genome shotgun (WGS) entry which is preliminary data.</text>
</comment>
<evidence type="ECO:0000259" key="6">
    <source>
        <dbReference type="Pfam" id="PF16889"/>
    </source>
</evidence>
<sequence>MNAAVLSPVRSEARTDALFLSPWEALDDAALLAHFQGDRGIRFAPIVDADECRPEKLAGVMAGRFEFNGETHHLGDAVDWLANPSRDVEWHILLHKFYYAVGLAQLWQEEGDAPALRRWVRLVDGWMQVTPPGFIAADVTGRRVQNWIYSLHALVLDAARPAPIDAAFFRRLLHSLHLQVEYLCAHLTPKRNHRTLELLAIFLAGVVFPEFGRAAHWREFALAETLANVQADLLPDGVHCELSTDYHHLALRNWLQVRHLAADNGHAVPTALDRALEAALAFSLHVHQPAGVAPSLSDGDVRGFLPLLAQGAALFGREDMRFVASGGRHGRPPRERVAHFPASGYHVVRSDWDGADAQHLVFDCGPLGEGNHGHFDALSFELAAFGRPLVVDPGRYTYSEATTPADPCNWRVHFRGTAAHNTVCVDGRNQTRYVPKAIKDASRHAAGSVRHKISGPAPDTALLESCSGAHLDLLHGRCASHEYDAVHERCIVFVDRRYWIVSDWLEAQEHHDYALRFQLGPDAQDHAVLCGDDACVRLESPGLVAAQPRRAGQHTGLAAGWVSRDYGHKRAAPALLTSARASCTSFATVLLPSRESAPTLRVTDLPVMGAEGAQATALRIELGDLHDGWFHAHGVAQAGWRIGDWQFSGRWLHWRCDAQGRLLRAVSHPGAQLRTALGLARVETA</sequence>
<dbReference type="InterPro" id="IPR012480">
    <property type="entry name" value="Hepar_II_III_C"/>
</dbReference>
<dbReference type="Pfam" id="PF07940">
    <property type="entry name" value="Hepar_II_III_C"/>
    <property type="match status" value="1"/>
</dbReference>
<comment type="subcellular location">
    <subcellularLocation>
        <location evidence="1">Periplasm</location>
    </subcellularLocation>
</comment>